<dbReference type="EMBL" id="MU250524">
    <property type="protein sequence ID" value="KAG7452101.1"/>
    <property type="molecule type" value="Genomic_DNA"/>
</dbReference>
<name>A0A9P7W2G3_9AGAR</name>
<keyword evidence="3" id="KW-1185">Reference proteome</keyword>
<dbReference type="AlphaFoldDB" id="A0A9P7W2G3"/>
<dbReference type="RefSeq" id="XP_043045601.1">
    <property type="nucleotide sequence ID" value="XM_043183969.1"/>
</dbReference>
<evidence type="ECO:0000256" key="1">
    <source>
        <dbReference type="SAM" id="Phobius"/>
    </source>
</evidence>
<sequence>MFATGAIVGWPFALALAIPFVFEELFVFGADTVPSASYGSWISTRWKRLFGAVSPMENSLLYPGTLFGITSFQIVDQTYTEPWDFCILNLLLNFSVLTPFASLSLPALATTYAVDRKRLGFTRPSKEESSLFTLLSLRLVPFYLWLSILSKQEYWRNGVNVEPQSNSTVSALPEMPREETVKLALETRYIPKNMNGLNREEPSHYVVTVSQGPVMGHLGPAA</sequence>
<dbReference type="Proteomes" id="UP000812287">
    <property type="component" value="Unassembled WGS sequence"/>
</dbReference>
<organism evidence="2 3">
    <name type="scientific">Guyanagaster necrorhizus</name>
    <dbReference type="NCBI Taxonomy" id="856835"/>
    <lineage>
        <taxon>Eukaryota</taxon>
        <taxon>Fungi</taxon>
        <taxon>Dikarya</taxon>
        <taxon>Basidiomycota</taxon>
        <taxon>Agaricomycotina</taxon>
        <taxon>Agaricomycetes</taxon>
        <taxon>Agaricomycetidae</taxon>
        <taxon>Agaricales</taxon>
        <taxon>Marasmiineae</taxon>
        <taxon>Physalacriaceae</taxon>
        <taxon>Guyanagaster</taxon>
    </lineage>
</organism>
<comment type="caution">
    <text evidence="2">The sequence shown here is derived from an EMBL/GenBank/DDBJ whole genome shotgun (WGS) entry which is preliminary data.</text>
</comment>
<protein>
    <submittedName>
        <fullName evidence="2">Uncharacterized protein</fullName>
    </submittedName>
</protein>
<feature type="transmembrane region" description="Helical" evidence="1">
    <location>
        <begin position="87"/>
        <end position="109"/>
    </location>
</feature>
<dbReference type="GeneID" id="66106266"/>
<accession>A0A9P7W2G3</accession>
<gene>
    <name evidence="2" type="ORF">BT62DRAFT_915842</name>
</gene>
<evidence type="ECO:0000313" key="2">
    <source>
        <dbReference type="EMBL" id="KAG7452101.1"/>
    </source>
</evidence>
<dbReference type="OrthoDB" id="497541at2759"/>
<reference evidence="2" key="1">
    <citation type="submission" date="2020-11" db="EMBL/GenBank/DDBJ databases">
        <title>Adaptations for nitrogen fixation in a non-lichenized fungal sporocarp promotes dispersal by wood-feeding termites.</title>
        <authorList>
            <consortium name="DOE Joint Genome Institute"/>
            <person name="Koch R.A."/>
            <person name="Yoon G."/>
            <person name="Arayal U."/>
            <person name="Lail K."/>
            <person name="Amirebrahimi M."/>
            <person name="Labutti K."/>
            <person name="Lipzen A."/>
            <person name="Riley R."/>
            <person name="Barry K."/>
            <person name="Henrissat B."/>
            <person name="Grigoriev I.V."/>
            <person name="Herr J.R."/>
            <person name="Aime M.C."/>
        </authorList>
    </citation>
    <scope>NUCLEOTIDE SEQUENCE</scope>
    <source>
        <strain evidence="2">MCA 3950</strain>
    </source>
</reference>
<keyword evidence="1" id="KW-1133">Transmembrane helix</keyword>
<keyword evidence="1" id="KW-0472">Membrane</keyword>
<proteinExistence type="predicted"/>
<keyword evidence="1" id="KW-0812">Transmembrane</keyword>
<evidence type="ECO:0000313" key="3">
    <source>
        <dbReference type="Proteomes" id="UP000812287"/>
    </source>
</evidence>